<dbReference type="PROSITE" id="PS51257">
    <property type="entry name" value="PROKAR_LIPOPROTEIN"/>
    <property type="match status" value="1"/>
</dbReference>
<dbReference type="Pfam" id="PF03891">
    <property type="entry name" value="DUF333"/>
    <property type="match status" value="2"/>
</dbReference>
<dbReference type="PANTHER" id="PTHR38008">
    <property type="entry name" value="HEMOLYSIN-RELATED"/>
    <property type="match status" value="1"/>
</dbReference>
<keyword evidence="2" id="KW-1185">Reference proteome</keyword>
<reference evidence="1 2" key="1">
    <citation type="submission" date="2019-09" db="EMBL/GenBank/DDBJ databases">
        <title>The complete genome of Methanoplanus sp. FWC-SCC4.</title>
        <authorList>
            <person name="Chen S.-C."/>
            <person name="Zhou Y.-Z."/>
            <person name="Lai M.-C."/>
        </authorList>
    </citation>
    <scope>NUCLEOTIDE SEQUENCE [LARGE SCALE GENOMIC DNA]</scope>
    <source>
        <strain evidence="1 2">FWC-SCC4</strain>
    </source>
</reference>
<evidence type="ECO:0000313" key="1">
    <source>
        <dbReference type="EMBL" id="WOF15211.1"/>
    </source>
</evidence>
<proteinExistence type="predicted"/>
<dbReference type="KEGG" id="mefw:F1737_00225"/>
<organism evidence="1 2">
    <name type="scientific">Methanochimaera problematica</name>
    <dbReference type="NCBI Taxonomy" id="2609417"/>
    <lineage>
        <taxon>Archaea</taxon>
        <taxon>Methanobacteriati</taxon>
        <taxon>Methanobacteriota</taxon>
        <taxon>Stenosarchaea group</taxon>
        <taxon>Methanomicrobia</taxon>
        <taxon>Methanomicrobiales</taxon>
        <taxon>Methanomicrobiaceae</taxon>
        <taxon>Methanochimaera</taxon>
    </lineage>
</organism>
<dbReference type="Proteomes" id="UP001301797">
    <property type="component" value="Chromosome"/>
</dbReference>
<dbReference type="EMBL" id="CP043875">
    <property type="protein sequence ID" value="WOF15211.1"/>
    <property type="molecule type" value="Genomic_DNA"/>
</dbReference>
<name>A0AA97I3H3_9EURY</name>
<protein>
    <submittedName>
        <fullName evidence="1">DUF333 domain-containing protein</fullName>
    </submittedName>
</protein>
<gene>
    <name evidence="1" type="ORF">F1737_00225</name>
</gene>
<accession>A0AA97I3H3</accession>
<sequence>MTEKIRTGTAKKSLAIAVFLIAIAVMATMFAGCTGQDNQNPATPTEDTEKIVKTGTVTYIDLEGGFYGIIADDGTKYLPLNLDDYFKKDNLTVKFTATEKKDTMTVQQWGTPVEIEEMEISDVSYTHGGMIGMANPSAVWCDEQGYEYKIVKDTKGSEYGIAVLPDGTEVIAWDLYYKANGQETVVNKPVYNEKGEITGKEPVEVNPEYYTKSQISGMANPSAVWCEEQGYEYKIVKDTKGSEYGIAVLPDGTEVIAWDLYYKANGQETVVNKPVYNEKGEITGTEPVEKELAL</sequence>
<dbReference type="InterPro" id="IPR005590">
    <property type="entry name" value="DUF333"/>
</dbReference>
<dbReference type="PANTHER" id="PTHR38008:SF2">
    <property type="entry name" value="HEMOLYSIN"/>
    <property type="match status" value="1"/>
</dbReference>
<dbReference type="AlphaFoldDB" id="A0AA97I3H3"/>
<dbReference type="GeneID" id="85228548"/>
<evidence type="ECO:0000313" key="2">
    <source>
        <dbReference type="Proteomes" id="UP001301797"/>
    </source>
</evidence>
<dbReference type="RefSeq" id="WP_317136778.1">
    <property type="nucleotide sequence ID" value="NZ_CP043875.1"/>
</dbReference>